<keyword evidence="1" id="KW-0812">Transmembrane</keyword>
<accession>A0A1H3LZP6</accession>
<dbReference type="STRING" id="321339.SAMN05444340_1151"/>
<gene>
    <name evidence="2" type="ORF">SAMN05444340_1151</name>
</gene>
<dbReference type="RefSeq" id="WP_089884618.1">
    <property type="nucleotide sequence ID" value="NZ_FNPF01000015.1"/>
</dbReference>
<dbReference type="Proteomes" id="UP000199286">
    <property type="component" value="Unassembled WGS sequence"/>
</dbReference>
<proteinExistence type="predicted"/>
<sequence>MKNLKGITAIETAGVLAVLSVPVLVAFLAFGQFFANTADEDADGIRDGVIPGLMDTITQTLGEGLSEAETEEVVTP</sequence>
<keyword evidence="1" id="KW-1133">Transmembrane helix</keyword>
<evidence type="ECO:0000313" key="3">
    <source>
        <dbReference type="Proteomes" id="UP000199286"/>
    </source>
</evidence>
<keyword evidence="3" id="KW-1185">Reference proteome</keyword>
<reference evidence="2 3" key="1">
    <citation type="submission" date="2016-10" db="EMBL/GenBank/DDBJ databases">
        <authorList>
            <person name="de Groot N.N."/>
        </authorList>
    </citation>
    <scope>NUCLEOTIDE SEQUENCE [LARGE SCALE GENOMIC DNA]</scope>
    <source>
        <strain evidence="2 3">DSM 26880</strain>
    </source>
</reference>
<keyword evidence="1" id="KW-0472">Membrane</keyword>
<evidence type="ECO:0000256" key="1">
    <source>
        <dbReference type="SAM" id="Phobius"/>
    </source>
</evidence>
<organism evidence="2 3">
    <name type="scientific">Citreimonas salinaria</name>
    <dbReference type="NCBI Taxonomy" id="321339"/>
    <lineage>
        <taxon>Bacteria</taxon>
        <taxon>Pseudomonadati</taxon>
        <taxon>Pseudomonadota</taxon>
        <taxon>Alphaproteobacteria</taxon>
        <taxon>Rhodobacterales</taxon>
        <taxon>Roseobacteraceae</taxon>
        <taxon>Citreimonas</taxon>
    </lineage>
</organism>
<name>A0A1H3LZP6_9RHOB</name>
<evidence type="ECO:0000313" key="2">
    <source>
        <dbReference type="EMBL" id="SDY69488.1"/>
    </source>
</evidence>
<dbReference type="AlphaFoldDB" id="A0A1H3LZP6"/>
<feature type="transmembrane region" description="Helical" evidence="1">
    <location>
        <begin position="12"/>
        <end position="35"/>
    </location>
</feature>
<dbReference type="EMBL" id="FNPF01000015">
    <property type="protein sequence ID" value="SDY69488.1"/>
    <property type="molecule type" value="Genomic_DNA"/>
</dbReference>
<protein>
    <submittedName>
        <fullName evidence="2">Uncharacterized protein</fullName>
    </submittedName>
</protein>